<gene>
    <name evidence="2" type="ORF">EVAR_32478_1</name>
</gene>
<proteinExistence type="predicted"/>
<dbReference type="Proteomes" id="UP000299102">
    <property type="component" value="Unassembled WGS sequence"/>
</dbReference>
<protein>
    <submittedName>
        <fullName evidence="2">Uncharacterized protein</fullName>
    </submittedName>
</protein>
<evidence type="ECO:0000313" key="2">
    <source>
        <dbReference type="EMBL" id="GBP39544.1"/>
    </source>
</evidence>
<organism evidence="2 3">
    <name type="scientific">Eumeta variegata</name>
    <name type="common">Bagworm moth</name>
    <name type="synonym">Eumeta japonica</name>
    <dbReference type="NCBI Taxonomy" id="151549"/>
    <lineage>
        <taxon>Eukaryota</taxon>
        <taxon>Metazoa</taxon>
        <taxon>Ecdysozoa</taxon>
        <taxon>Arthropoda</taxon>
        <taxon>Hexapoda</taxon>
        <taxon>Insecta</taxon>
        <taxon>Pterygota</taxon>
        <taxon>Neoptera</taxon>
        <taxon>Endopterygota</taxon>
        <taxon>Lepidoptera</taxon>
        <taxon>Glossata</taxon>
        <taxon>Ditrysia</taxon>
        <taxon>Tineoidea</taxon>
        <taxon>Psychidae</taxon>
        <taxon>Oiketicinae</taxon>
        <taxon>Eumeta</taxon>
    </lineage>
</organism>
<evidence type="ECO:0000256" key="1">
    <source>
        <dbReference type="SAM" id="MobiDB-lite"/>
    </source>
</evidence>
<keyword evidence="3" id="KW-1185">Reference proteome</keyword>
<sequence>MRALSLWRAPSPSPAPPRPGSAGARPLRCAPAHARLRNEIGTSMCRGGEARDAAAAAPSPRAPRLLHVLMSCT</sequence>
<accession>A0A4C1VNU9</accession>
<comment type="caution">
    <text evidence="2">The sequence shown here is derived from an EMBL/GenBank/DDBJ whole genome shotgun (WGS) entry which is preliminary data.</text>
</comment>
<name>A0A4C1VNU9_EUMVA</name>
<evidence type="ECO:0000313" key="3">
    <source>
        <dbReference type="Proteomes" id="UP000299102"/>
    </source>
</evidence>
<reference evidence="2 3" key="1">
    <citation type="journal article" date="2019" name="Commun. Biol.">
        <title>The bagworm genome reveals a unique fibroin gene that provides high tensile strength.</title>
        <authorList>
            <person name="Kono N."/>
            <person name="Nakamura H."/>
            <person name="Ohtoshi R."/>
            <person name="Tomita M."/>
            <person name="Numata K."/>
            <person name="Arakawa K."/>
        </authorList>
    </citation>
    <scope>NUCLEOTIDE SEQUENCE [LARGE SCALE GENOMIC DNA]</scope>
</reference>
<dbReference type="AlphaFoldDB" id="A0A4C1VNU9"/>
<feature type="region of interest" description="Disordered" evidence="1">
    <location>
        <begin position="1"/>
        <end position="27"/>
    </location>
</feature>
<dbReference type="EMBL" id="BGZK01000367">
    <property type="protein sequence ID" value="GBP39544.1"/>
    <property type="molecule type" value="Genomic_DNA"/>
</dbReference>